<accession>A0ABT5VFI4</accession>
<evidence type="ECO:0000256" key="1">
    <source>
        <dbReference type="ARBA" id="ARBA00022729"/>
    </source>
</evidence>
<keyword evidence="5" id="KW-1185">Reference proteome</keyword>
<feature type="region of interest" description="Disordered" evidence="2">
    <location>
        <begin position="22"/>
        <end position="69"/>
    </location>
</feature>
<feature type="signal peptide" evidence="3">
    <location>
        <begin position="1"/>
        <end position="24"/>
    </location>
</feature>
<proteinExistence type="predicted"/>
<name>A0ABT5VFI4_9BACI</name>
<dbReference type="Gene3D" id="2.60.40.1240">
    <property type="match status" value="1"/>
</dbReference>
<dbReference type="RefSeq" id="WP_275118828.1">
    <property type="nucleotide sequence ID" value="NZ_JAOTPO010000008.1"/>
</dbReference>
<dbReference type="EMBL" id="JAOTPO010000008">
    <property type="protein sequence ID" value="MDE5414214.1"/>
    <property type="molecule type" value="Genomic_DNA"/>
</dbReference>
<dbReference type="Proteomes" id="UP001148125">
    <property type="component" value="Unassembled WGS sequence"/>
</dbReference>
<keyword evidence="1 3" id="KW-0732">Signal</keyword>
<dbReference type="PROSITE" id="PS51257">
    <property type="entry name" value="PROKAR_LIPOPROTEIN"/>
    <property type="match status" value="1"/>
</dbReference>
<feature type="compositionally biased region" description="Acidic residues" evidence="2">
    <location>
        <begin position="37"/>
        <end position="64"/>
    </location>
</feature>
<evidence type="ECO:0000256" key="3">
    <source>
        <dbReference type="SAM" id="SignalP"/>
    </source>
</evidence>
<evidence type="ECO:0000256" key="2">
    <source>
        <dbReference type="SAM" id="MobiDB-lite"/>
    </source>
</evidence>
<comment type="caution">
    <text evidence="4">The sequence shown here is derived from an EMBL/GenBank/DDBJ whole genome shotgun (WGS) entry which is preliminary data.</text>
</comment>
<reference evidence="4" key="1">
    <citation type="submission" date="2024-05" db="EMBL/GenBank/DDBJ databases">
        <title>Alkalihalobacillus sp. strain MEB203 novel alkaliphilic bacterium from Lonar Lake, India.</title>
        <authorList>
            <person name="Joshi A."/>
            <person name="Thite S."/>
            <person name="Mengade P."/>
        </authorList>
    </citation>
    <scope>NUCLEOTIDE SEQUENCE</scope>
    <source>
        <strain evidence="4">MEB 203</strain>
    </source>
</reference>
<gene>
    <name evidence="4" type="ORF">N7Z68_12605</name>
</gene>
<organism evidence="4 5">
    <name type="scientific">Alkalihalobacterium chitinilyticum</name>
    <dbReference type="NCBI Taxonomy" id="2980103"/>
    <lineage>
        <taxon>Bacteria</taxon>
        <taxon>Bacillati</taxon>
        <taxon>Bacillota</taxon>
        <taxon>Bacilli</taxon>
        <taxon>Bacillales</taxon>
        <taxon>Bacillaceae</taxon>
        <taxon>Alkalihalobacterium</taxon>
    </lineage>
</organism>
<feature type="chain" id="PRO_5045564637" evidence="3">
    <location>
        <begin position="25"/>
        <end position="224"/>
    </location>
</feature>
<protein>
    <submittedName>
        <fullName evidence="4">DUF4352 domain-containing protein</fullName>
    </submittedName>
</protein>
<dbReference type="InterPro" id="IPR029050">
    <property type="entry name" value="Immunoprotect_excell_Ig-like"/>
</dbReference>
<sequence length="224" mass="24683">MRKLSLIVLSLGLAVSLAACGSEAEETTADGSMPDTENVEESASDEDEEAGATEEESQETEADNGWETQVGETVENEGGAFTLIARNDQVETQETGPMILNIPQVNAASAKLKGDVAEFLETEDIEYIQIDMEVENTSEDTITFYPAQATITTNTGEQLESDIWLSDHIDGDFFGQVKQEGSQYFILEKSKAEEIEWVRILISAPLDENWNSLGEDLDFRVELK</sequence>
<evidence type="ECO:0000313" key="4">
    <source>
        <dbReference type="EMBL" id="MDE5414214.1"/>
    </source>
</evidence>
<evidence type="ECO:0000313" key="5">
    <source>
        <dbReference type="Proteomes" id="UP001148125"/>
    </source>
</evidence>